<accession>A0AA88I7D9</accession>
<evidence type="ECO:0000313" key="3">
    <source>
        <dbReference type="EMBL" id="KAK2722749.1"/>
    </source>
</evidence>
<feature type="domain" description="Interferon-related developmental regulator N-terminal" evidence="2">
    <location>
        <begin position="47"/>
        <end position="115"/>
    </location>
</feature>
<dbReference type="InterPro" id="IPR006921">
    <property type="entry name" value="Interferon-rel_develop_reg_C"/>
</dbReference>
<dbReference type="Pfam" id="PF05004">
    <property type="entry name" value="IFRD"/>
    <property type="match status" value="1"/>
</dbReference>
<evidence type="ECO:0000259" key="2">
    <source>
        <dbReference type="Pfam" id="PF05004"/>
    </source>
</evidence>
<dbReference type="EMBL" id="JAVRJZ010000005">
    <property type="protein sequence ID" value="KAK2722749.1"/>
    <property type="molecule type" value="Genomic_DNA"/>
</dbReference>
<dbReference type="InterPro" id="IPR039777">
    <property type="entry name" value="IFRD"/>
</dbReference>
<dbReference type="AlphaFoldDB" id="A0AA88I7D9"/>
<dbReference type="Pfam" id="PF04836">
    <property type="entry name" value="IFRD_C"/>
    <property type="match status" value="1"/>
</dbReference>
<dbReference type="PANTHER" id="PTHR12354:SF1">
    <property type="entry name" value="INTERFERON-RELATED DEVELOPMENTAL REGULATOR 1"/>
    <property type="match status" value="1"/>
</dbReference>
<dbReference type="InterPro" id="IPR007701">
    <property type="entry name" value="Interferon-rel_develop_reg_N"/>
</dbReference>
<name>A0AA88I7D9_ARTSF</name>
<evidence type="ECO:0000313" key="4">
    <source>
        <dbReference type="Proteomes" id="UP001187531"/>
    </source>
</evidence>
<organism evidence="3 4">
    <name type="scientific">Artemia franciscana</name>
    <name type="common">Brine shrimp</name>
    <name type="synonym">Artemia sanfranciscana</name>
    <dbReference type="NCBI Taxonomy" id="6661"/>
    <lineage>
        <taxon>Eukaryota</taxon>
        <taxon>Metazoa</taxon>
        <taxon>Ecdysozoa</taxon>
        <taxon>Arthropoda</taxon>
        <taxon>Crustacea</taxon>
        <taxon>Branchiopoda</taxon>
        <taxon>Anostraca</taxon>
        <taxon>Artemiidae</taxon>
        <taxon>Artemia</taxon>
    </lineage>
</organism>
<evidence type="ECO:0000259" key="1">
    <source>
        <dbReference type="Pfam" id="PF04836"/>
    </source>
</evidence>
<gene>
    <name evidence="3" type="ORF">QYM36_003066</name>
</gene>
<sequence>MVANMDTKALEDILSAASADEVTTLLIQKETRCLKYCLSLRLSYPKAVSETILDYYEYGKKHLKQQTLQDENTGDLESELCNMLKSLATDSQKFKAKKDRRQQRSSFKDVLRAVEEGDTPDVHIKFGTEVLVLDSWSRKKQYDAICQVLGSGMNLHLAENDFLRDIFDLGPPMLVGGVTTKVSKSERHAMNMANFKSLSIARQKNRDKRVAAF</sequence>
<reference evidence="3" key="1">
    <citation type="submission" date="2023-07" db="EMBL/GenBank/DDBJ databases">
        <title>Chromosome-level genome assembly of Artemia franciscana.</title>
        <authorList>
            <person name="Jo E."/>
        </authorList>
    </citation>
    <scope>NUCLEOTIDE SEQUENCE</scope>
    <source>
        <tissue evidence="3">Whole body</tissue>
    </source>
</reference>
<keyword evidence="4" id="KW-1185">Reference proteome</keyword>
<dbReference type="PANTHER" id="PTHR12354">
    <property type="entry name" value="INTERFERON-RELATED DEVELOPMENTAL REGULATOR"/>
    <property type="match status" value="1"/>
</dbReference>
<feature type="domain" description="Interferon-related developmental regulator C-terminal" evidence="1">
    <location>
        <begin position="160"/>
        <end position="209"/>
    </location>
</feature>
<dbReference type="Proteomes" id="UP001187531">
    <property type="component" value="Unassembled WGS sequence"/>
</dbReference>
<proteinExistence type="predicted"/>
<comment type="caution">
    <text evidence="3">The sequence shown here is derived from an EMBL/GenBank/DDBJ whole genome shotgun (WGS) entry which is preliminary data.</text>
</comment>
<protein>
    <submittedName>
        <fullName evidence="3">Uncharacterized protein</fullName>
    </submittedName>
</protein>